<dbReference type="PANTHER" id="PTHR37828:SF1">
    <property type="entry name" value="YCII-RELATED DOMAIN-CONTAINING PROTEIN"/>
    <property type="match status" value="1"/>
</dbReference>
<gene>
    <name evidence="3" type="ORF">GIY21_17240</name>
    <name evidence="4" type="ORF">GIY22_17150</name>
</gene>
<dbReference type="InterPro" id="IPR011008">
    <property type="entry name" value="Dimeric_a/b-barrel"/>
</dbReference>
<proteinExistence type="inferred from homology"/>
<dbReference type="EMBL" id="WJPN01000017">
    <property type="protein sequence ID" value="MRH02043.1"/>
    <property type="molecule type" value="Genomic_DNA"/>
</dbReference>
<keyword evidence="5" id="KW-1185">Reference proteome</keyword>
<comment type="similarity">
    <text evidence="1">Belongs to the YciI family.</text>
</comment>
<dbReference type="InterPro" id="IPR005545">
    <property type="entry name" value="YCII"/>
</dbReference>
<dbReference type="Gene3D" id="3.30.70.1060">
    <property type="entry name" value="Dimeric alpha+beta barrel"/>
    <property type="match status" value="1"/>
</dbReference>
<dbReference type="RefSeq" id="WP_017912490.1">
    <property type="nucleotide sequence ID" value="NZ_WJPM01000017.1"/>
</dbReference>
<sequence length="85" mass="9277">MKHYLVLAMRKPSFDERVVAPHQAFLDDLRARGLLALTGGFSDRSGGAYLLQGVDDLAQAQAIVAADPLAIQGCSDLTVYEWNTR</sequence>
<evidence type="ECO:0000313" key="3">
    <source>
        <dbReference type="EMBL" id="MRH02043.1"/>
    </source>
</evidence>
<dbReference type="SUPFAM" id="SSF54909">
    <property type="entry name" value="Dimeric alpha+beta barrel"/>
    <property type="match status" value="1"/>
</dbReference>
<evidence type="ECO:0000313" key="4">
    <source>
        <dbReference type="EMBL" id="MRH76355.1"/>
    </source>
</evidence>
<reference evidence="5 6" key="1">
    <citation type="submission" date="2019-11" db="EMBL/GenBank/DDBJ databases">
        <title>First report of rice panicle blight caused by Xanthomonas sp. in Iran.</title>
        <authorList>
            <person name="Mirghasempour S.A."/>
            <person name="Huang S."/>
            <person name="Brady C.L."/>
            <person name="Studholme D.J."/>
        </authorList>
    </citation>
    <scope>NUCLEOTIDE SEQUENCE [LARGE SCALE GENOMIC DNA]</scope>
    <source>
        <strain evidence="3 6">ASD011</strain>
        <strain evidence="5">SAM114</strain>
    </source>
</reference>
<dbReference type="AlphaFoldDB" id="A0A6N7QCD3"/>
<evidence type="ECO:0000313" key="5">
    <source>
        <dbReference type="Proteomes" id="UP000437931"/>
    </source>
</evidence>
<evidence type="ECO:0000313" key="6">
    <source>
        <dbReference type="Proteomes" id="UP000439314"/>
    </source>
</evidence>
<reference evidence="4" key="2">
    <citation type="journal article" date="2020" name="Plant Dis.">
        <title>A Grain Rot of Rice in Iran Caused by a Xanthomonas Strain Closely Related to X. sacchari.</title>
        <authorList>
            <person name="Mirghasempour S.A."/>
            <person name="Huang S."/>
            <person name="Studholme D.J."/>
            <person name="Brady C.L."/>
        </authorList>
    </citation>
    <scope>NUCLEOTIDE SEQUENCE</scope>
    <source>
        <strain evidence="4">SAM114</strain>
    </source>
</reference>
<comment type="caution">
    <text evidence="3">The sequence shown here is derived from an EMBL/GenBank/DDBJ whole genome shotgun (WGS) entry which is preliminary data.</text>
</comment>
<dbReference type="Proteomes" id="UP000437931">
    <property type="component" value="Unassembled WGS sequence"/>
</dbReference>
<dbReference type="Proteomes" id="UP000439314">
    <property type="component" value="Unassembled WGS sequence"/>
</dbReference>
<evidence type="ECO:0000259" key="2">
    <source>
        <dbReference type="Pfam" id="PF03795"/>
    </source>
</evidence>
<dbReference type="Pfam" id="PF03795">
    <property type="entry name" value="YCII"/>
    <property type="match status" value="1"/>
</dbReference>
<name>A0A6N7QCD3_9XANT</name>
<dbReference type="PANTHER" id="PTHR37828">
    <property type="entry name" value="GSR2449 PROTEIN"/>
    <property type="match status" value="1"/>
</dbReference>
<protein>
    <recommendedName>
        <fullName evidence="2">YCII-related domain-containing protein</fullName>
    </recommendedName>
</protein>
<evidence type="ECO:0000256" key="1">
    <source>
        <dbReference type="ARBA" id="ARBA00007689"/>
    </source>
</evidence>
<feature type="domain" description="YCII-related" evidence="2">
    <location>
        <begin position="4"/>
        <end position="83"/>
    </location>
</feature>
<organism evidence="3 6">
    <name type="scientific">Xanthomonas sontii</name>
    <dbReference type="NCBI Taxonomy" id="2650745"/>
    <lineage>
        <taxon>Bacteria</taxon>
        <taxon>Pseudomonadati</taxon>
        <taxon>Pseudomonadota</taxon>
        <taxon>Gammaproteobacteria</taxon>
        <taxon>Lysobacterales</taxon>
        <taxon>Lysobacteraceae</taxon>
        <taxon>Xanthomonas</taxon>
    </lineage>
</organism>
<dbReference type="EMBL" id="WJPM01000017">
    <property type="protein sequence ID" value="MRH76355.1"/>
    <property type="molecule type" value="Genomic_DNA"/>
</dbReference>
<accession>A0A6N7QCD3</accession>